<evidence type="ECO:0000313" key="6">
    <source>
        <dbReference type="EMBL" id="MBA8127079.1"/>
    </source>
</evidence>
<dbReference type="Gene3D" id="3.40.190.290">
    <property type="match status" value="1"/>
</dbReference>
<dbReference type="PANTHER" id="PTHR30537:SF72">
    <property type="entry name" value="LYSR FAMILY TRANSCRIPTIONAL REGULATOR"/>
    <property type="match status" value="1"/>
</dbReference>
<evidence type="ECO:0000313" key="13">
    <source>
        <dbReference type="Proteomes" id="UP001458070"/>
    </source>
</evidence>
<reference evidence="8" key="2">
    <citation type="submission" date="2017-08" db="EMBL/GenBank/DDBJ databases">
        <authorList>
            <person name="de Groot N.N."/>
        </authorList>
    </citation>
    <scope>NUCLEOTIDE SEQUENCE [LARGE SCALE GENOMIC DNA]</scope>
    <source>
        <strain evidence="8">06D021</strain>
    </source>
</reference>
<proteinExistence type="inferred from homology"/>
<gene>
    <name evidence="9" type="primary">dmlR_21</name>
    <name evidence="7" type="ORF">AAFL32_28445</name>
    <name evidence="6" type="ORF">HV064_24705</name>
    <name evidence="8" type="ORF">KOSB73_260016</name>
    <name evidence="9" type="ORF">NCTC9149_03909</name>
</gene>
<reference evidence="10" key="1">
    <citation type="submission" date="2017-08" db="EMBL/GenBank/DDBJ databases">
        <authorList>
            <person name="Brisse S."/>
        </authorList>
    </citation>
    <scope>NUCLEOTIDE SEQUENCE [LARGE SCALE GENOMIC DNA]</scope>
    <source>
        <strain evidence="10">06D021</strain>
    </source>
</reference>
<evidence type="ECO:0000313" key="12">
    <source>
        <dbReference type="Proteomes" id="UP000557483"/>
    </source>
</evidence>
<dbReference type="Proteomes" id="UP000220639">
    <property type="component" value="Unassembled WGS sequence"/>
</dbReference>
<sequence>MQINLFESIRIFIEIVEAGSFTQAAENLQIHRPAVTKALQLLEQHCGTRLLQRTTRRINLTPDGEAFYRQSKPLLSQADALLESFSTDRVLHGQLRVDMPVAFATLLVVPHLPDFYRQHPGVEIILSSSDRRQDMLRDGLDCLLRVGELDDGDYIARKLGSIKMTTCASPAYIASHGAPQTLEDLQDHQAINWVNSSSRQIMPWTFATPEGIAEMTLPGKLVIDNSETYLSAGLAGLGLVQGMNLFLQPYLDRGLLVEVLPDNPSPDRKLSLLYPHRHLSRKVRAFTEWLESLLQKARCDVKQ</sequence>
<dbReference type="GO" id="GO:0006351">
    <property type="term" value="P:DNA-templated transcription"/>
    <property type="evidence" value="ECO:0007669"/>
    <property type="project" value="TreeGrafter"/>
</dbReference>
<dbReference type="GO" id="GO:0003700">
    <property type="term" value="F:DNA-binding transcription factor activity"/>
    <property type="evidence" value="ECO:0007669"/>
    <property type="project" value="InterPro"/>
</dbReference>
<comment type="similarity">
    <text evidence="1">Belongs to the LysR transcriptional regulatory family.</text>
</comment>
<dbReference type="Pfam" id="PF03466">
    <property type="entry name" value="LysR_substrate"/>
    <property type="match status" value="1"/>
</dbReference>
<evidence type="ECO:0000259" key="5">
    <source>
        <dbReference type="PROSITE" id="PS50931"/>
    </source>
</evidence>
<dbReference type="Pfam" id="PF00126">
    <property type="entry name" value="HTH_1"/>
    <property type="match status" value="1"/>
</dbReference>
<keyword evidence="4" id="KW-0804">Transcription</keyword>
<dbReference type="Gene3D" id="1.10.10.10">
    <property type="entry name" value="Winged helix-like DNA-binding domain superfamily/Winged helix DNA-binding domain"/>
    <property type="match status" value="1"/>
</dbReference>
<evidence type="ECO:0000313" key="7">
    <source>
        <dbReference type="EMBL" id="MEM0627808.1"/>
    </source>
</evidence>
<dbReference type="PROSITE" id="PS50931">
    <property type="entry name" value="HTH_LYSR"/>
    <property type="match status" value="1"/>
</dbReference>
<evidence type="ECO:0000313" key="10">
    <source>
        <dbReference type="Proteomes" id="UP000220639"/>
    </source>
</evidence>
<dbReference type="FunFam" id="1.10.10.10:FF:000001">
    <property type="entry name" value="LysR family transcriptional regulator"/>
    <property type="match status" value="1"/>
</dbReference>
<dbReference type="InterPro" id="IPR058163">
    <property type="entry name" value="LysR-type_TF_proteobact-type"/>
</dbReference>
<evidence type="ECO:0000256" key="2">
    <source>
        <dbReference type="ARBA" id="ARBA00023015"/>
    </source>
</evidence>
<evidence type="ECO:0000256" key="4">
    <source>
        <dbReference type="ARBA" id="ARBA00023163"/>
    </source>
</evidence>
<dbReference type="InterPro" id="IPR005119">
    <property type="entry name" value="LysR_subst-bd"/>
</dbReference>
<dbReference type="PANTHER" id="PTHR30537">
    <property type="entry name" value="HTH-TYPE TRANSCRIPTIONAL REGULATOR"/>
    <property type="match status" value="1"/>
</dbReference>
<name>A0A285B340_9ENTR</name>
<dbReference type="EMBL" id="FZTC01000019">
    <property type="protein sequence ID" value="SNU35292.1"/>
    <property type="molecule type" value="Genomic_DNA"/>
</dbReference>
<dbReference type="Proteomes" id="UP000557483">
    <property type="component" value="Unassembled WGS sequence"/>
</dbReference>
<dbReference type="InterPro" id="IPR000847">
    <property type="entry name" value="LysR_HTH_N"/>
</dbReference>
<evidence type="ECO:0000313" key="9">
    <source>
        <dbReference type="EMBL" id="STW07477.1"/>
    </source>
</evidence>
<dbReference type="Proteomes" id="UP001458070">
    <property type="component" value="Unassembled WGS sequence"/>
</dbReference>
<dbReference type="SUPFAM" id="SSF46785">
    <property type="entry name" value="Winged helix' DNA-binding domain"/>
    <property type="match status" value="1"/>
</dbReference>
<feature type="domain" description="HTH lysR-type" evidence="5">
    <location>
        <begin position="1"/>
        <end position="61"/>
    </location>
</feature>
<dbReference type="RefSeq" id="WP_049090291.1">
    <property type="nucleotide sequence ID" value="NZ_CABGKG010000026.1"/>
</dbReference>
<dbReference type="SUPFAM" id="SSF53850">
    <property type="entry name" value="Periplasmic binding protein-like II"/>
    <property type="match status" value="1"/>
</dbReference>
<reference evidence="7 13" key="5">
    <citation type="submission" date="2024-04" db="EMBL/GenBank/DDBJ databases">
        <title>Draft genome assemblies of urinary isolates.</title>
        <authorList>
            <person name="Appleberry H."/>
            <person name="Kula A."/>
            <person name="Wolfe A.J."/>
            <person name="Putonti C."/>
        </authorList>
    </citation>
    <scope>NUCLEOTIDE SEQUENCE [LARGE SCALE GENOMIC DNA]</scope>
    <source>
        <strain evidence="7 13">UMB12529</strain>
    </source>
</reference>
<reference evidence="6 12" key="4">
    <citation type="submission" date="2020-06" db="EMBL/GenBank/DDBJ databases">
        <title>REHAB project genomes.</title>
        <authorList>
            <person name="Shaw L.P."/>
        </authorList>
    </citation>
    <scope>NUCLEOTIDE SEQUENCE [LARGE SCALE GENOMIC DNA]</scope>
    <source>
        <strain evidence="6 12">RHBSTW-00092</strain>
    </source>
</reference>
<dbReference type="EMBL" id="UGMX01000002">
    <property type="protein sequence ID" value="STW07477.1"/>
    <property type="molecule type" value="Genomic_DNA"/>
</dbReference>
<dbReference type="CDD" id="cd08472">
    <property type="entry name" value="PBP2_CrgA_like_3"/>
    <property type="match status" value="1"/>
</dbReference>
<keyword evidence="13" id="KW-1185">Reference proteome</keyword>
<dbReference type="InterPro" id="IPR036388">
    <property type="entry name" value="WH-like_DNA-bd_sf"/>
</dbReference>
<dbReference type="InterPro" id="IPR036390">
    <property type="entry name" value="WH_DNA-bd_sf"/>
</dbReference>
<dbReference type="Proteomes" id="UP000254571">
    <property type="component" value="Unassembled WGS sequence"/>
</dbReference>
<evidence type="ECO:0000313" key="11">
    <source>
        <dbReference type="Proteomes" id="UP000254571"/>
    </source>
</evidence>
<reference evidence="9 11" key="3">
    <citation type="submission" date="2018-06" db="EMBL/GenBank/DDBJ databases">
        <authorList>
            <consortium name="Pathogen Informatics"/>
            <person name="Doyle S."/>
        </authorList>
    </citation>
    <scope>NUCLEOTIDE SEQUENCE [LARGE SCALE GENOMIC DNA]</scope>
    <source>
        <strain evidence="9 11">NCTC9149</strain>
    </source>
</reference>
<evidence type="ECO:0000256" key="3">
    <source>
        <dbReference type="ARBA" id="ARBA00023125"/>
    </source>
</evidence>
<evidence type="ECO:0000256" key="1">
    <source>
        <dbReference type="ARBA" id="ARBA00009437"/>
    </source>
</evidence>
<dbReference type="GO" id="GO:0043565">
    <property type="term" value="F:sequence-specific DNA binding"/>
    <property type="evidence" value="ECO:0007669"/>
    <property type="project" value="TreeGrafter"/>
</dbReference>
<dbReference type="EMBL" id="JBCGEM010000045">
    <property type="protein sequence ID" value="MEM0627808.1"/>
    <property type="molecule type" value="Genomic_DNA"/>
</dbReference>
<organism evidence="8 10">
    <name type="scientific">Klebsiella grimontii</name>
    <dbReference type="NCBI Taxonomy" id="2058152"/>
    <lineage>
        <taxon>Bacteria</taxon>
        <taxon>Pseudomonadati</taxon>
        <taxon>Pseudomonadota</taxon>
        <taxon>Gammaproteobacteria</taxon>
        <taxon>Enterobacterales</taxon>
        <taxon>Enterobacteriaceae</taxon>
        <taxon>Klebsiella/Raoultella group</taxon>
        <taxon>Klebsiella</taxon>
    </lineage>
</organism>
<dbReference type="EMBL" id="JABXRN010000001">
    <property type="protein sequence ID" value="MBA8127079.1"/>
    <property type="molecule type" value="Genomic_DNA"/>
</dbReference>
<keyword evidence="3" id="KW-0238">DNA-binding</keyword>
<dbReference type="AlphaFoldDB" id="A0A285B340"/>
<keyword evidence="2" id="KW-0805">Transcription regulation</keyword>
<protein>
    <submittedName>
        <fullName evidence="8 9">Transcriptional regulator</fullName>
    </submittedName>
</protein>
<evidence type="ECO:0000313" key="8">
    <source>
        <dbReference type="EMBL" id="SNU35292.1"/>
    </source>
</evidence>
<accession>A0A285B340</accession>